<dbReference type="InterPro" id="IPR011041">
    <property type="entry name" value="Quinoprot_gluc/sorb_DH_b-prop"/>
</dbReference>
<organism evidence="2 3">
    <name type="scientific">Planococcus halotolerans</name>
    <dbReference type="NCBI Taxonomy" id="2233542"/>
    <lineage>
        <taxon>Bacteria</taxon>
        <taxon>Bacillati</taxon>
        <taxon>Bacillota</taxon>
        <taxon>Bacilli</taxon>
        <taxon>Bacillales</taxon>
        <taxon>Caryophanaceae</taxon>
        <taxon>Planococcus</taxon>
    </lineage>
</organism>
<evidence type="ECO:0000313" key="3">
    <source>
        <dbReference type="Proteomes" id="UP000251002"/>
    </source>
</evidence>
<dbReference type="PANTHER" id="PTHR33546:SF1">
    <property type="entry name" value="LARGE, MULTIFUNCTIONAL SECRETED PROTEIN"/>
    <property type="match status" value="1"/>
</dbReference>
<sequence length="547" mass="59877">MKKKNKKLLKTSLAVALVSGIGVAALRKKGVTGVMKSGMTENMSMTNTMVKEKMFGIRQEIASQKLKPSSNFPLIHLPEGYEIEKVIDGLTYPTSVAWDNEGTLYVAEAGGAFKDEEGAEARILRIENGQATEVVNLTGKIYPAISGMTWHDGAFYITHREMDLSGAVSKVTMDGEVTQLIGGIVDAKSDHQPNDLRVGRDGKMYVCSGIGGNSGFMDQNVMAAVKRAPDGHPTTAKDIVLTGVNIELPNFLKDSPDLIQTGAFVPFGTVTTPGQVIKGRNKCGGAILAFDLDDPEGTVKPYAWGFRNVIGIAWNKAGDMFASVNGYDNAPGRPIKDVYDGTYRVKKDAWYGWPDFLANFDPVIDEKYRPISSSIAPVYIDGKRRERKLYFLIDHEASGLKQPDKSLITGLHEVNSSPSKVDIAPESWGEYADQLFVAEFGNMEWLTNPARDKPAGSRISVINTKKNGAQKVQPFIQNEEPAPASHLGKQGEGIERPYDMKFGPDGAMYIVDFSSLLVNLNRLARDKGAFPVDFHMKTGIVWKVTKK</sequence>
<proteinExistence type="predicted"/>
<dbReference type="AlphaFoldDB" id="A0A365KUG5"/>
<gene>
    <name evidence="2" type="ORF">DP120_12360</name>
</gene>
<dbReference type="SUPFAM" id="SSF50952">
    <property type="entry name" value="Soluble quinoprotein glucose dehydrogenase"/>
    <property type="match status" value="1"/>
</dbReference>
<comment type="caution">
    <text evidence="2">The sequence shown here is derived from an EMBL/GenBank/DDBJ whole genome shotgun (WGS) entry which is preliminary data.</text>
</comment>
<dbReference type="RefSeq" id="WP_112223979.1">
    <property type="nucleotide sequence ID" value="NZ_CP047673.1"/>
</dbReference>
<dbReference type="EMBL" id="QLZR01000004">
    <property type="protein sequence ID" value="RAZ76813.1"/>
    <property type="molecule type" value="Genomic_DNA"/>
</dbReference>
<keyword evidence="3" id="KW-1185">Reference proteome</keyword>
<reference evidence="2 3" key="1">
    <citation type="submission" date="2018-06" db="EMBL/GenBank/DDBJ databases">
        <title>The draft genome sequences of strains SCU63 and S1.</title>
        <authorList>
            <person name="Gan L."/>
        </authorList>
    </citation>
    <scope>NUCLEOTIDE SEQUENCE [LARGE SCALE GENOMIC DNA]</scope>
    <source>
        <strain evidence="2 3">SCU63</strain>
    </source>
</reference>
<dbReference type="Proteomes" id="UP000251002">
    <property type="component" value="Unassembled WGS sequence"/>
</dbReference>
<feature type="chain" id="PRO_5016866522" evidence="1">
    <location>
        <begin position="25"/>
        <end position="547"/>
    </location>
</feature>
<evidence type="ECO:0000313" key="2">
    <source>
        <dbReference type="EMBL" id="RAZ76813.1"/>
    </source>
</evidence>
<accession>A0A365KUG5</accession>
<keyword evidence="1" id="KW-0732">Signal</keyword>
<evidence type="ECO:0000256" key="1">
    <source>
        <dbReference type="SAM" id="SignalP"/>
    </source>
</evidence>
<name>A0A365KUG5_9BACL</name>
<dbReference type="PANTHER" id="PTHR33546">
    <property type="entry name" value="LARGE, MULTIFUNCTIONAL SECRETED PROTEIN-RELATED"/>
    <property type="match status" value="1"/>
</dbReference>
<dbReference type="InterPro" id="IPR011042">
    <property type="entry name" value="6-blade_b-propeller_TolB-like"/>
</dbReference>
<feature type="signal peptide" evidence="1">
    <location>
        <begin position="1"/>
        <end position="24"/>
    </location>
</feature>
<dbReference type="Gene3D" id="2.120.10.30">
    <property type="entry name" value="TolB, C-terminal domain"/>
    <property type="match status" value="1"/>
</dbReference>
<protein>
    <submittedName>
        <fullName evidence="2">Sugar dehydrogenase</fullName>
    </submittedName>
</protein>